<name>A0A498SIS4_ACAVI</name>
<accession>A0A498SIS4</accession>
<sequence>MDNVFVRESHGLVGFVRQHIVDCMSEPHGRARKRDRVWRRENETCMDARESETSMDARKSETSMDACESEICIDARESETCMEDAKAGPV</sequence>
<dbReference type="EMBL" id="UPTC01001354">
    <property type="protein sequence ID" value="VBB31718.1"/>
    <property type="molecule type" value="Genomic_DNA"/>
</dbReference>
<protein>
    <submittedName>
        <fullName evidence="1">Uncharacterized protein</fullName>
    </submittedName>
</protein>
<gene>
    <name evidence="1" type="ORF">NAV_LOCUS6509</name>
</gene>
<organism evidence="1 2">
    <name type="scientific">Acanthocheilonema viteae</name>
    <name type="common">Filarial nematode worm</name>
    <name type="synonym">Dipetalonema viteae</name>
    <dbReference type="NCBI Taxonomy" id="6277"/>
    <lineage>
        <taxon>Eukaryota</taxon>
        <taxon>Metazoa</taxon>
        <taxon>Ecdysozoa</taxon>
        <taxon>Nematoda</taxon>
        <taxon>Chromadorea</taxon>
        <taxon>Rhabditida</taxon>
        <taxon>Spirurina</taxon>
        <taxon>Spiruromorpha</taxon>
        <taxon>Filarioidea</taxon>
        <taxon>Onchocercidae</taxon>
        <taxon>Acanthocheilonema</taxon>
    </lineage>
</organism>
<keyword evidence="2" id="KW-1185">Reference proteome</keyword>
<evidence type="ECO:0000313" key="2">
    <source>
        <dbReference type="Proteomes" id="UP000276991"/>
    </source>
</evidence>
<dbReference type="AlphaFoldDB" id="A0A498SIS4"/>
<evidence type="ECO:0000313" key="1">
    <source>
        <dbReference type="EMBL" id="VBB31718.1"/>
    </source>
</evidence>
<proteinExistence type="predicted"/>
<reference evidence="1 2" key="1">
    <citation type="submission" date="2018-08" db="EMBL/GenBank/DDBJ databases">
        <authorList>
            <person name="Laetsch R D."/>
            <person name="Stevens L."/>
            <person name="Kumar S."/>
            <person name="Blaxter L. M."/>
        </authorList>
    </citation>
    <scope>NUCLEOTIDE SEQUENCE [LARGE SCALE GENOMIC DNA]</scope>
</reference>
<dbReference type="Proteomes" id="UP000276991">
    <property type="component" value="Unassembled WGS sequence"/>
</dbReference>